<gene>
    <name evidence="1" type="ORF">MNBD_PLANCTO02-955</name>
</gene>
<feature type="non-terminal residue" evidence="1">
    <location>
        <position position="47"/>
    </location>
</feature>
<accession>A0A3B1DU16</accession>
<proteinExistence type="predicted"/>
<evidence type="ECO:0000313" key="1">
    <source>
        <dbReference type="EMBL" id="VAX38630.1"/>
    </source>
</evidence>
<organism evidence="1">
    <name type="scientific">hydrothermal vent metagenome</name>
    <dbReference type="NCBI Taxonomy" id="652676"/>
    <lineage>
        <taxon>unclassified sequences</taxon>
        <taxon>metagenomes</taxon>
        <taxon>ecological metagenomes</taxon>
    </lineage>
</organism>
<sequence length="47" mass="5171">MPDFNECSPQCLLCHPLASLNKLLSDLMGSTDEVCVVQQQDAFVKSD</sequence>
<name>A0A3B1DU16_9ZZZZ</name>
<dbReference type="EMBL" id="UOGL01000232">
    <property type="protein sequence ID" value="VAX38630.1"/>
    <property type="molecule type" value="Genomic_DNA"/>
</dbReference>
<reference evidence="1" key="1">
    <citation type="submission" date="2018-06" db="EMBL/GenBank/DDBJ databases">
        <authorList>
            <person name="Zhirakovskaya E."/>
        </authorList>
    </citation>
    <scope>NUCLEOTIDE SEQUENCE</scope>
</reference>
<protein>
    <submittedName>
        <fullName evidence="1">Uncharacterized protein</fullName>
    </submittedName>
</protein>
<dbReference type="AlphaFoldDB" id="A0A3B1DU16"/>